<evidence type="ECO:0000256" key="2">
    <source>
        <dbReference type="ARBA" id="ARBA00001946"/>
    </source>
</evidence>
<dbReference type="SUPFAM" id="SSF52518">
    <property type="entry name" value="Thiamin diphosphate-binding fold (THDP-binding)"/>
    <property type="match status" value="2"/>
</dbReference>
<dbReference type="PANTHER" id="PTHR43522:SF2">
    <property type="entry name" value="TRANSKETOLASE 1-RELATED"/>
    <property type="match status" value="1"/>
</dbReference>
<dbReference type="PANTHER" id="PTHR43522">
    <property type="entry name" value="TRANSKETOLASE"/>
    <property type="match status" value="1"/>
</dbReference>
<dbReference type="InterPro" id="IPR033247">
    <property type="entry name" value="Transketolase_fam"/>
</dbReference>
<dbReference type="PROSITE" id="PS00802">
    <property type="entry name" value="TRANSKETOLASE_2"/>
    <property type="match status" value="1"/>
</dbReference>
<evidence type="ECO:0000259" key="12">
    <source>
        <dbReference type="SMART" id="SM00861"/>
    </source>
</evidence>
<dbReference type="SUPFAM" id="SSF52922">
    <property type="entry name" value="TK C-terminal domain-like"/>
    <property type="match status" value="1"/>
</dbReference>
<keyword evidence="8" id="KW-0479">Metal-binding</keyword>
<dbReference type="Pfam" id="PF00456">
    <property type="entry name" value="Transketolase_N"/>
    <property type="match status" value="1"/>
</dbReference>
<comment type="cofactor">
    <cofactor evidence="2">
        <name>Mg(2+)</name>
        <dbReference type="ChEBI" id="CHEBI:18420"/>
    </cofactor>
</comment>
<dbReference type="InterPro" id="IPR005475">
    <property type="entry name" value="Transketolase-like_Pyr-bd"/>
</dbReference>
<keyword evidence="9" id="KW-0460">Magnesium</keyword>
<comment type="cofactor">
    <cofactor evidence="3">
        <name>thiamine diphosphate</name>
        <dbReference type="ChEBI" id="CHEBI:58937"/>
    </cofactor>
</comment>
<comment type="similarity">
    <text evidence="4">Belongs to the transketolase family.</text>
</comment>
<comment type="catalytic activity">
    <reaction evidence="11">
        <text>D-sedoheptulose 7-phosphate + D-glyceraldehyde 3-phosphate = aldehydo-D-ribose 5-phosphate + D-xylulose 5-phosphate</text>
        <dbReference type="Rhea" id="RHEA:10508"/>
        <dbReference type="ChEBI" id="CHEBI:57483"/>
        <dbReference type="ChEBI" id="CHEBI:57737"/>
        <dbReference type="ChEBI" id="CHEBI:58273"/>
        <dbReference type="ChEBI" id="CHEBI:59776"/>
        <dbReference type="EC" id="2.2.1.1"/>
    </reaction>
</comment>
<dbReference type="FunFam" id="3.40.50.970:FF:000003">
    <property type="entry name" value="Transketolase"/>
    <property type="match status" value="1"/>
</dbReference>
<evidence type="ECO:0000313" key="14">
    <source>
        <dbReference type="Proteomes" id="UP000022910"/>
    </source>
</evidence>
<evidence type="ECO:0000313" key="13">
    <source>
        <dbReference type="EMBL" id="EXX59713.1"/>
    </source>
</evidence>
<dbReference type="AlphaFoldDB" id="A0A015LYJ2"/>
<dbReference type="Pfam" id="PF02779">
    <property type="entry name" value="Transket_pyr"/>
    <property type="match status" value="1"/>
</dbReference>
<proteinExistence type="inferred from homology"/>
<gene>
    <name evidence="13" type="ORF">RirG_186580</name>
</gene>
<evidence type="ECO:0000256" key="1">
    <source>
        <dbReference type="ARBA" id="ARBA00001941"/>
    </source>
</evidence>
<evidence type="ECO:0000256" key="7">
    <source>
        <dbReference type="ARBA" id="ARBA00022679"/>
    </source>
</evidence>
<evidence type="ECO:0000256" key="8">
    <source>
        <dbReference type="ARBA" id="ARBA00022723"/>
    </source>
</evidence>
<evidence type="ECO:0000256" key="4">
    <source>
        <dbReference type="ARBA" id="ARBA00007131"/>
    </source>
</evidence>
<comment type="caution">
    <text evidence="13">The sequence shown here is derived from an EMBL/GenBank/DDBJ whole genome shotgun (WGS) entry which is preliminary data.</text>
</comment>
<keyword evidence="14" id="KW-1185">Reference proteome</keyword>
<dbReference type="InterPro" id="IPR005474">
    <property type="entry name" value="Transketolase_N"/>
</dbReference>
<evidence type="ECO:0000256" key="3">
    <source>
        <dbReference type="ARBA" id="ARBA00001964"/>
    </source>
</evidence>
<organism evidence="13 14">
    <name type="scientific">Rhizophagus irregularis (strain DAOM 197198w)</name>
    <name type="common">Glomus intraradices</name>
    <dbReference type="NCBI Taxonomy" id="1432141"/>
    <lineage>
        <taxon>Eukaryota</taxon>
        <taxon>Fungi</taxon>
        <taxon>Fungi incertae sedis</taxon>
        <taxon>Mucoromycota</taxon>
        <taxon>Glomeromycotina</taxon>
        <taxon>Glomeromycetes</taxon>
        <taxon>Glomerales</taxon>
        <taxon>Glomeraceae</taxon>
        <taxon>Rhizophagus</taxon>
    </lineage>
</organism>
<dbReference type="GO" id="GO:0005829">
    <property type="term" value="C:cytosol"/>
    <property type="evidence" value="ECO:0007669"/>
    <property type="project" value="TreeGrafter"/>
</dbReference>
<name>A0A015LYJ2_RHIIW</name>
<evidence type="ECO:0000256" key="10">
    <source>
        <dbReference type="ARBA" id="ARBA00023052"/>
    </source>
</evidence>
<reference evidence="13 14" key="1">
    <citation type="submission" date="2014-02" db="EMBL/GenBank/DDBJ databases">
        <title>Single nucleus genome sequencing reveals high similarity among nuclei of an endomycorrhizal fungus.</title>
        <authorList>
            <person name="Lin K."/>
            <person name="Geurts R."/>
            <person name="Zhang Z."/>
            <person name="Limpens E."/>
            <person name="Saunders D.G."/>
            <person name="Mu D."/>
            <person name="Pang E."/>
            <person name="Cao H."/>
            <person name="Cha H."/>
            <person name="Lin T."/>
            <person name="Zhou Q."/>
            <person name="Shang Y."/>
            <person name="Li Y."/>
            <person name="Ivanov S."/>
            <person name="Sharma T."/>
            <person name="Velzen R.V."/>
            <person name="Ruijter N.D."/>
            <person name="Aanen D.K."/>
            <person name="Win J."/>
            <person name="Kamoun S."/>
            <person name="Bisseling T."/>
            <person name="Huang S."/>
        </authorList>
    </citation>
    <scope>NUCLEOTIDE SEQUENCE [LARGE SCALE GENOMIC DNA]</scope>
    <source>
        <strain evidence="14">DAOM197198w</strain>
    </source>
</reference>
<accession>A0A015LYJ2</accession>
<dbReference type="InterPro" id="IPR055152">
    <property type="entry name" value="Transketolase-like_C_2"/>
</dbReference>
<dbReference type="Gene3D" id="3.40.50.920">
    <property type="match status" value="1"/>
</dbReference>
<dbReference type="GO" id="GO:0046872">
    <property type="term" value="F:metal ion binding"/>
    <property type="evidence" value="ECO:0007669"/>
    <property type="project" value="UniProtKB-KW"/>
</dbReference>
<dbReference type="EC" id="2.2.1.1" evidence="6"/>
<evidence type="ECO:0000256" key="5">
    <source>
        <dbReference type="ARBA" id="ARBA00011738"/>
    </source>
</evidence>
<evidence type="ECO:0000256" key="9">
    <source>
        <dbReference type="ARBA" id="ARBA00022842"/>
    </source>
</evidence>
<dbReference type="GO" id="GO:0004802">
    <property type="term" value="F:transketolase activity"/>
    <property type="evidence" value="ECO:0007669"/>
    <property type="project" value="UniProtKB-EC"/>
</dbReference>
<dbReference type="GO" id="GO:0006098">
    <property type="term" value="P:pentose-phosphate shunt"/>
    <property type="evidence" value="ECO:0007669"/>
    <property type="project" value="TreeGrafter"/>
</dbReference>
<dbReference type="SMART" id="SM00861">
    <property type="entry name" value="Transket_pyr"/>
    <property type="match status" value="1"/>
</dbReference>
<dbReference type="FunFam" id="3.40.50.920:FF:000003">
    <property type="entry name" value="Transketolase"/>
    <property type="match status" value="1"/>
</dbReference>
<keyword evidence="7" id="KW-0808">Transferase</keyword>
<dbReference type="InterPro" id="IPR009014">
    <property type="entry name" value="Transketo_C/PFOR_II"/>
</dbReference>
<sequence length="513" mass="56516">MSADQSYRHLQLGNLIALYDDNHVSIDGDTEVSFTEDVCKRFEAYGWHTQVIADGDNDLEGITKAIENAKKVTNKPSLIKIRTIIGIGSKNEGTEKVHGAPLAPDDIVEVKKKFGFDPEKFFHVPNEVYELYGQYREKGKAAEAQWNKLLENYTAKFPEKGNEIKRRFSNKLPEGWEKHLPRYTPSDPAVATRKLSENVLNKIADAIPELIGGSADLTGSNLTRWKTAVDFQPQSTGLGNYSGRYIRYGVREHGMFGVMNGLTAYGGLIPFGGTFLNFISYGLGSVRLAALSSFRVLYIMTHDSIGLGEDGPTHQPIETVAGLRALPNILVFRPADGNEVSGAYLAAISNLNRPSVFCLSRQNLPHLEGSSVENTLKGGYVLKECTDAKITLTGTGSEISIVVEASKKLESEGVKTRVVSLPCFELFEEQSIDYKSSVFPDGIPILSVEALATFGWSKFAHANIGMTIFGSSGPYQQLYKKYGFTAENISEKAKKTIEFYQTTPVPSVIHKPF</sequence>
<dbReference type="CDD" id="cd07033">
    <property type="entry name" value="TPP_PYR_DXS_TK_like"/>
    <property type="match status" value="1"/>
</dbReference>
<dbReference type="Proteomes" id="UP000022910">
    <property type="component" value="Unassembled WGS sequence"/>
</dbReference>
<protein>
    <recommendedName>
        <fullName evidence="6">transketolase</fullName>
        <ecNumber evidence="6">2.2.1.1</ecNumber>
    </recommendedName>
</protein>
<dbReference type="Gene3D" id="3.40.50.970">
    <property type="match status" value="2"/>
</dbReference>
<evidence type="ECO:0000256" key="6">
    <source>
        <dbReference type="ARBA" id="ARBA00013152"/>
    </source>
</evidence>
<keyword evidence="10" id="KW-0786">Thiamine pyrophosphate</keyword>
<dbReference type="InterPro" id="IPR020826">
    <property type="entry name" value="Transketolase_BS"/>
</dbReference>
<comment type="subunit">
    <text evidence="5">Homodimer.</text>
</comment>
<dbReference type="InterPro" id="IPR029061">
    <property type="entry name" value="THDP-binding"/>
</dbReference>
<comment type="cofactor">
    <cofactor evidence="1">
        <name>Co(2+)</name>
        <dbReference type="ChEBI" id="CHEBI:48828"/>
    </cofactor>
</comment>
<dbReference type="Pfam" id="PF22613">
    <property type="entry name" value="Transketolase_C_1"/>
    <property type="match status" value="1"/>
</dbReference>
<dbReference type="EMBL" id="JEMT01026229">
    <property type="protein sequence ID" value="EXX59713.1"/>
    <property type="molecule type" value="Genomic_DNA"/>
</dbReference>
<feature type="domain" description="Transketolase-like pyrimidine-binding" evidence="12">
    <location>
        <begin position="190"/>
        <end position="366"/>
    </location>
</feature>
<evidence type="ECO:0000256" key="11">
    <source>
        <dbReference type="ARBA" id="ARBA00049473"/>
    </source>
</evidence>
<dbReference type="GO" id="GO:0005634">
    <property type="term" value="C:nucleus"/>
    <property type="evidence" value="ECO:0007669"/>
    <property type="project" value="TreeGrafter"/>
</dbReference>